<sequence>MGSRVDSLEIAFTPRVKDLSLQSEARRHKRIGGNKAELSSRERPECVSGLNGNDVAYPNPSEYADKDLSDKLFPKDFIEKQTVHLPRGEPEGLTVPGLTCDRKQAIVIRN</sequence>
<evidence type="ECO:0000313" key="3">
    <source>
        <dbReference type="Proteomes" id="UP001283361"/>
    </source>
</evidence>
<dbReference type="EMBL" id="JAWDGP010001738">
    <property type="protein sequence ID" value="KAK3788708.1"/>
    <property type="molecule type" value="Genomic_DNA"/>
</dbReference>
<keyword evidence="3" id="KW-1185">Reference proteome</keyword>
<dbReference type="AlphaFoldDB" id="A0AAE1AJB4"/>
<reference evidence="2" key="1">
    <citation type="journal article" date="2023" name="G3 (Bethesda)">
        <title>A reference genome for the long-term kleptoplast-retaining sea slug Elysia crispata morphotype clarki.</title>
        <authorList>
            <person name="Eastman K.E."/>
            <person name="Pendleton A.L."/>
            <person name="Shaikh M.A."/>
            <person name="Suttiyut T."/>
            <person name="Ogas R."/>
            <person name="Tomko P."/>
            <person name="Gavelis G."/>
            <person name="Widhalm J.R."/>
            <person name="Wisecaver J.H."/>
        </authorList>
    </citation>
    <scope>NUCLEOTIDE SEQUENCE</scope>
    <source>
        <strain evidence="2">ECLA1</strain>
    </source>
</reference>
<proteinExistence type="predicted"/>
<name>A0AAE1AJB4_9GAST</name>
<evidence type="ECO:0000256" key="1">
    <source>
        <dbReference type="SAM" id="MobiDB-lite"/>
    </source>
</evidence>
<evidence type="ECO:0000313" key="2">
    <source>
        <dbReference type="EMBL" id="KAK3788708.1"/>
    </source>
</evidence>
<comment type="caution">
    <text evidence="2">The sequence shown here is derived from an EMBL/GenBank/DDBJ whole genome shotgun (WGS) entry which is preliminary data.</text>
</comment>
<gene>
    <name evidence="2" type="ORF">RRG08_029162</name>
</gene>
<protein>
    <submittedName>
        <fullName evidence="2">Uncharacterized protein</fullName>
    </submittedName>
</protein>
<accession>A0AAE1AJB4</accession>
<organism evidence="2 3">
    <name type="scientific">Elysia crispata</name>
    <name type="common">lettuce slug</name>
    <dbReference type="NCBI Taxonomy" id="231223"/>
    <lineage>
        <taxon>Eukaryota</taxon>
        <taxon>Metazoa</taxon>
        <taxon>Spiralia</taxon>
        <taxon>Lophotrochozoa</taxon>
        <taxon>Mollusca</taxon>
        <taxon>Gastropoda</taxon>
        <taxon>Heterobranchia</taxon>
        <taxon>Euthyneura</taxon>
        <taxon>Panpulmonata</taxon>
        <taxon>Sacoglossa</taxon>
        <taxon>Placobranchoidea</taxon>
        <taxon>Plakobranchidae</taxon>
        <taxon>Elysia</taxon>
    </lineage>
</organism>
<feature type="region of interest" description="Disordered" evidence="1">
    <location>
        <begin position="23"/>
        <end position="61"/>
    </location>
</feature>
<dbReference type="Proteomes" id="UP001283361">
    <property type="component" value="Unassembled WGS sequence"/>
</dbReference>